<dbReference type="Pfam" id="PF00790">
    <property type="entry name" value="VHS"/>
    <property type="match status" value="1"/>
</dbReference>
<reference evidence="9" key="1">
    <citation type="submission" date="2019-12" db="EMBL/GenBank/DDBJ databases">
        <authorList>
            <person name="Scholes J."/>
        </authorList>
    </citation>
    <scope>NUCLEOTIDE SEQUENCE</scope>
</reference>
<protein>
    <submittedName>
        <fullName evidence="9">ENTH/VHS/GAT family protein</fullName>
    </submittedName>
</protein>
<dbReference type="PROSITE" id="PS50909">
    <property type="entry name" value="GAT"/>
    <property type="match status" value="1"/>
</dbReference>
<keyword evidence="3" id="KW-0813">Transport</keyword>
<dbReference type="PROSITE" id="PS50179">
    <property type="entry name" value="VHS"/>
    <property type="match status" value="1"/>
</dbReference>
<dbReference type="InterPro" id="IPR002014">
    <property type="entry name" value="VHS_dom"/>
</dbReference>
<proteinExistence type="inferred from homology"/>
<comment type="caution">
    <text evidence="9">The sequence shown here is derived from an EMBL/GenBank/DDBJ whole genome shotgun (WGS) entry which is preliminary data.</text>
</comment>
<dbReference type="GO" id="GO:0043328">
    <property type="term" value="P:protein transport to vacuole involved in ubiquitin-dependent protein catabolic process via the multivesicular body sorting pathway"/>
    <property type="evidence" value="ECO:0007669"/>
    <property type="project" value="InterPro"/>
</dbReference>
<organism evidence="9 10">
    <name type="scientific">Striga hermonthica</name>
    <name type="common">Purple witchweed</name>
    <name type="synonym">Buchnera hermonthica</name>
    <dbReference type="NCBI Taxonomy" id="68872"/>
    <lineage>
        <taxon>Eukaryota</taxon>
        <taxon>Viridiplantae</taxon>
        <taxon>Streptophyta</taxon>
        <taxon>Embryophyta</taxon>
        <taxon>Tracheophyta</taxon>
        <taxon>Spermatophyta</taxon>
        <taxon>Magnoliopsida</taxon>
        <taxon>eudicotyledons</taxon>
        <taxon>Gunneridae</taxon>
        <taxon>Pentapetalae</taxon>
        <taxon>asterids</taxon>
        <taxon>lamiids</taxon>
        <taxon>Lamiales</taxon>
        <taxon>Orobanchaceae</taxon>
        <taxon>Buchnereae</taxon>
        <taxon>Striga</taxon>
    </lineage>
</organism>
<evidence type="ECO:0000256" key="1">
    <source>
        <dbReference type="ARBA" id="ARBA00004170"/>
    </source>
</evidence>
<comment type="subcellular location">
    <subcellularLocation>
        <location evidence="1">Membrane</location>
        <topology evidence="1">Peripheral membrane protein</topology>
    </subcellularLocation>
</comment>
<feature type="region of interest" description="Disordered" evidence="6">
    <location>
        <begin position="353"/>
        <end position="384"/>
    </location>
</feature>
<dbReference type="InterPro" id="IPR004152">
    <property type="entry name" value="GAT_dom"/>
</dbReference>
<feature type="region of interest" description="Disordered" evidence="6">
    <location>
        <begin position="154"/>
        <end position="181"/>
    </location>
</feature>
<dbReference type="InterPro" id="IPR044836">
    <property type="entry name" value="TOL_plant"/>
</dbReference>
<name>A0A9N7RLS4_STRHE</name>
<evidence type="ECO:0000256" key="6">
    <source>
        <dbReference type="SAM" id="MobiDB-lite"/>
    </source>
</evidence>
<dbReference type="GO" id="GO:0043130">
    <property type="term" value="F:ubiquitin binding"/>
    <property type="evidence" value="ECO:0007669"/>
    <property type="project" value="InterPro"/>
</dbReference>
<dbReference type="Proteomes" id="UP001153555">
    <property type="component" value="Unassembled WGS sequence"/>
</dbReference>
<dbReference type="GO" id="GO:0005737">
    <property type="term" value="C:cytoplasm"/>
    <property type="evidence" value="ECO:0007669"/>
    <property type="project" value="UniProtKB-ARBA"/>
</dbReference>
<evidence type="ECO:0000256" key="2">
    <source>
        <dbReference type="ARBA" id="ARBA00007708"/>
    </source>
</evidence>
<dbReference type="CDD" id="cd03561">
    <property type="entry name" value="VHS"/>
    <property type="match status" value="1"/>
</dbReference>
<feature type="domain" description="VHS" evidence="7">
    <location>
        <begin position="20"/>
        <end position="148"/>
    </location>
</feature>
<feature type="compositionally biased region" description="Polar residues" evidence="6">
    <location>
        <begin position="397"/>
        <end position="407"/>
    </location>
</feature>
<feature type="compositionally biased region" description="Polar residues" evidence="6">
    <location>
        <begin position="511"/>
        <end position="524"/>
    </location>
</feature>
<comment type="similarity">
    <text evidence="2">Belongs to the TOM1 family.</text>
</comment>
<feature type="compositionally biased region" description="Low complexity" evidence="6">
    <location>
        <begin position="556"/>
        <end position="573"/>
    </location>
</feature>
<dbReference type="PANTHER" id="PTHR45898:SF2">
    <property type="entry name" value="TOM1-LIKE PROTEIN 6"/>
    <property type="match status" value="1"/>
</dbReference>
<evidence type="ECO:0000259" key="7">
    <source>
        <dbReference type="PROSITE" id="PS50179"/>
    </source>
</evidence>
<evidence type="ECO:0000256" key="5">
    <source>
        <dbReference type="ARBA" id="ARBA00023136"/>
    </source>
</evidence>
<feature type="domain" description="GAT" evidence="8">
    <location>
        <begin position="190"/>
        <end position="278"/>
    </location>
</feature>
<keyword evidence="10" id="KW-1185">Reference proteome</keyword>
<dbReference type="FunFam" id="1.25.40.90:FF:000028">
    <property type="entry name" value="TOM1-like protein 2"/>
    <property type="match status" value="1"/>
</dbReference>
<keyword evidence="4" id="KW-0653">Protein transport</keyword>
<dbReference type="Pfam" id="PF03127">
    <property type="entry name" value="GAT"/>
    <property type="match status" value="1"/>
</dbReference>
<keyword evidence="5" id="KW-0472">Membrane</keyword>
<dbReference type="InterPro" id="IPR008942">
    <property type="entry name" value="ENTH_VHS"/>
</dbReference>
<feature type="compositionally biased region" description="Polar residues" evidence="6">
    <location>
        <begin position="306"/>
        <end position="317"/>
    </location>
</feature>
<dbReference type="Gene3D" id="1.25.40.90">
    <property type="match status" value="1"/>
</dbReference>
<dbReference type="CDD" id="cd14231">
    <property type="entry name" value="GAT_GGA-like_plant"/>
    <property type="match status" value="1"/>
</dbReference>
<evidence type="ECO:0000313" key="9">
    <source>
        <dbReference type="EMBL" id="CAA0836226.1"/>
    </source>
</evidence>
<dbReference type="AlphaFoldDB" id="A0A9N7RLS4"/>
<evidence type="ECO:0000259" key="8">
    <source>
        <dbReference type="PROSITE" id="PS50909"/>
    </source>
</evidence>
<feature type="compositionally biased region" description="Low complexity" evidence="6">
    <location>
        <begin position="490"/>
        <end position="510"/>
    </location>
</feature>
<dbReference type="GO" id="GO:0035091">
    <property type="term" value="F:phosphatidylinositol binding"/>
    <property type="evidence" value="ECO:0007669"/>
    <property type="project" value="InterPro"/>
</dbReference>
<feature type="region of interest" description="Disordered" evidence="6">
    <location>
        <begin position="397"/>
        <end position="579"/>
    </location>
</feature>
<evidence type="ECO:0000256" key="3">
    <source>
        <dbReference type="ARBA" id="ARBA00022448"/>
    </source>
</evidence>
<dbReference type="SMART" id="SM00288">
    <property type="entry name" value="VHS"/>
    <property type="match status" value="1"/>
</dbReference>
<gene>
    <name evidence="9" type="ORF">SHERM_03336</name>
</gene>
<evidence type="ECO:0000256" key="4">
    <source>
        <dbReference type="ARBA" id="ARBA00022927"/>
    </source>
</evidence>
<dbReference type="Gene3D" id="1.20.58.160">
    <property type="match status" value="1"/>
</dbReference>
<feature type="region of interest" description="Disordered" evidence="6">
    <location>
        <begin position="277"/>
        <end position="329"/>
    </location>
</feature>
<dbReference type="EMBL" id="CACSLK010030184">
    <property type="protein sequence ID" value="CAA0836226.1"/>
    <property type="molecule type" value="Genomic_DNA"/>
</dbReference>
<accession>A0A9N7RLS4</accession>
<dbReference type="SUPFAM" id="SSF48464">
    <property type="entry name" value="ENTH/VHS domain"/>
    <property type="match status" value="1"/>
</dbReference>
<dbReference type="PANTHER" id="PTHR45898">
    <property type="entry name" value="TOM1-LIKE PROTEIN"/>
    <property type="match status" value="1"/>
</dbReference>
<dbReference type="OrthoDB" id="2018246at2759"/>
<dbReference type="GO" id="GO:0016020">
    <property type="term" value="C:membrane"/>
    <property type="evidence" value="ECO:0007669"/>
    <property type="project" value="UniProtKB-SubCell"/>
</dbReference>
<dbReference type="SUPFAM" id="SSF89009">
    <property type="entry name" value="GAT-like domain"/>
    <property type="match status" value="1"/>
</dbReference>
<evidence type="ECO:0000313" key="10">
    <source>
        <dbReference type="Proteomes" id="UP001153555"/>
    </source>
</evidence>
<feature type="compositionally biased region" description="Polar residues" evidence="6">
    <location>
        <begin position="457"/>
        <end position="470"/>
    </location>
</feature>
<dbReference type="InterPro" id="IPR038425">
    <property type="entry name" value="GAT_sf"/>
</dbReference>
<feature type="compositionally biased region" description="Low complexity" evidence="6">
    <location>
        <begin position="354"/>
        <end position="367"/>
    </location>
</feature>
<feature type="compositionally biased region" description="Pro residues" evidence="6">
    <location>
        <begin position="154"/>
        <end position="163"/>
    </location>
</feature>
<feature type="compositionally biased region" description="Pro residues" evidence="6">
    <location>
        <begin position="438"/>
        <end position="450"/>
    </location>
</feature>
<sequence>MMMISSMASPSSATVRVEKATSEFLIGPDWTLNMDICDTVNSNQMLAKDVVKAVKKRLQHKNPKVQLLALTLLETMVKNCGDYVHFQIAERNILPEMVKIVRKKTDMHVRDKILTLIGSWHDAFGAGGRYPQYYMAYEDLRRTGVNFPQRPPDSAPILTPPVTHPISRQPQPGYGMPSSSSTRLDEVMAADQSISLATLNSMQDVLGLLTEMLQAVDPNDRSAIKDEVIIDLVEQCRTNQRKLVQLLATTGDEELLGQGLELNDKLQIVLAKHDSIALGNPVPPNVTNTPPTEPEKKPESSPKSPQASAPINATSNDPPAPPGGKGLNLIDEEDEEEDDFALLARRHLKTRVVPASEAPSSPSMSNALVPISGPTTGPAQTRDKDIIDLLSITLSTDQNFQAPSSRNHNARPENVPSTGPYPGNPGLAYNNYVAPWAQPQPSPSPSPSPSPNFHQPVYSSQPAQFETTQLTTYPPPPWAATPGYFTNQRPYNYSNPRPSFSSNPRPLLNNESKQQFNNSGSGSAAPNVGPKPFVPSYRLFDDLNVFGNNADGRFQSTSNASSGLSGSNSNNHSMVGGKK</sequence>